<sequence>MKQAFFHTQNERVFLERTILIIEEDLDRGYQLARTLRAETPYRVLYATNYFQAEKMMQCQSPDVLIANVHVAEKVEGEWMTSLQIFVGGVEGPLSMMHICANGSGLVAQHLTKMRRPYMIPEVVALVKSLLV</sequence>
<dbReference type="AlphaFoldDB" id="A0A326UC79"/>
<dbReference type="EMBL" id="QKUF01000002">
    <property type="protein sequence ID" value="PZW34408.1"/>
    <property type="molecule type" value="Genomic_DNA"/>
</dbReference>
<accession>A0A326UC79</accession>
<dbReference type="SUPFAM" id="SSF52172">
    <property type="entry name" value="CheY-like"/>
    <property type="match status" value="1"/>
</dbReference>
<keyword evidence="2" id="KW-1185">Reference proteome</keyword>
<dbReference type="Proteomes" id="UP000248806">
    <property type="component" value="Unassembled WGS sequence"/>
</dbReference>
<dbReference type="InterPro" id="IPR011006">
    <property type="entry name" value="CheY-like_superfamily"/>
</dbReference>
<evidence type="ECO:0008006" key="3">
    <source>
        <dbReference type="Google" id="ProtNLM"/>
    </source>
</evidence>
<name>A0A326UC79_THEHA</name>
<evidence type="ECO:0000313" key="1">
    <source>
        <dbReference type="EMBL" id="PZW34408.1"/>
    </source>
</evidence>
<comment type="caution">
    <text evidence="1">The sequence shown here is derived from an EMBL/GenBank/DDBJ whole genome shotgun (WGS) entry which is preliminary data.</text>
</comment>
<evidence type="ECO:0000313" key="2">
    <source>
        <dbReference type="Proteomes" id="UP000248806"/>
    </source>
</evidence>
<dbReference type="RefSeq" id="WP_111319926.1">
    <property type="nucleotide sequence ID" value="NZ_BIFX01000001.1"/>
</dbReference>
<protein>
    <recommendedName>
        <fullName evidence="3">Response regulatory domain-containing protein</fullName>
    </recommendedName>
</protein>
<organism evidence="1 2">
    <name type="scientific">Thermosporothrix hazakensis</name>
    <dbReference type="NCBI Taxonomy" id="644383"/>
    <lineage>
        <taxon>Bacteria</taxon>
        <taxon>Bacillati</taxon>
        <taxon>Chloroflexota</taxon>
        <taxon>Ktedonobacteria</taxon>
        <taxon>Ktedonobacterales</taxon>
        <taxon>Thermosporotrichaceae</taxon>
        <taxon>Thermosporothrix</taxon>
    </lineage>
</organism>
<gene>
    <name evidence="1" type="ORF">EI42_01245</name>
</gene>
<proteinExistence type="predicted"/>
<reference evidence="1 2" key="1">
    <citation type="submission" date="2018-06" db="EMBL/GenBank/DDBJ databases">
        <title>Genomic Encyclopedia of Archaeal and Bacterial Type Strains, Phase II (KMG-II): from individual species to whole genera.</title>
        <authorList>
            <person name="Goeker M."/>
        </authorList>
    </citation>
    <scope>NUCLEOTIDE SEQUENCE [LARGE SCALE GENOMIC DNA]</scope>
    <source>
        <strain evidence="1 2">ATCC BAA-1881</strain>
    </source>
</reference>